<name>A0A0C5H1Z3_VIBPH</name>
<protein>
    <recommendedName>
        <fullName evidence="1">DUF5983 domain-containing protein</fullName>
    </recommendedName>
</protein>
<dbReference type="EMBL" id="CP034301">
    <property type="protein sequence ID" value="QHH13100.1"/>
    <property type="molecule type" value="Genomic_DNA"/>
</dbReference>
<evidence type="ECO:0000313" key="3">
    <source>
        <dbReference type="EMBL" id="QHH13100.1"/>
    </source>
</evidence>
<geneLocation type="plasmid" evidence="2">
    <name>pVPH1</name>
</geneLocation>
<evidence type="ECO:0000259" key="1">
    <source>
        <dbReference type="Pfam" id="PF19419"/>
    </source>
</evidence>
<dbReference type="RefSeq" id="WP_014386743.1">
    <property type="nucleotide sequence ID" value="NZ_CP034301.1"/>
</dbReference>
<evidence type="ECO:0000313" key="4">
    <source>
        <dbReference type="Proteomes" id="UP000464718"/>
    </source>
</evidence>
<reference evidence="3 4" key="2">
    <citation type="submission" date="2018-12" db="EMBL/GenBank/DDBJ databases">
        <title>Genomic insights into the evolutionary origins and pathogenicity of five Vibrio parahaemolyticus strains isolated from the shrimp with acute hepatopancreatic necrosis disease (AHPND).</title>
        <authorList>
            <person name="Yang Q."/>
            <person name="Dong X."/>
            <person name="Xie G."/>
            <person name="Fu S."/>
            <person name="Zou P."/>
            <person name="Sun J."/>
            <person name="Wang Y."/>
            <person name="Huang J."/>
        </authorList>
    </citation>
    <scope>NUCLEOTIDE SEQUENCE [LARGE SCALE GENOMIC DNA]</scope>
    <source>
        <strain evidence="3 4">20160303005-1</strain>
        <plasmid evidence="4">pvpsd2016-2</plasmid>
        <plasmid evidence="3">pVPSD2016-2</plasmid>
    </source>
</reference>
<dbReference type="EMBL" id="KP688397">
    <property type="protein sequence ID" value="AJP18274.1"/>
    <property type="molecule type" value="Genomic_DNA"/>
</dbReference>
<feature type="domain" description="DUF5983" evidence="1">
    <location>
        <begin position="79"/>
        <end position="164"/>
    </location>
</feature>
<reference evidence="2" key="1">
    <citation type="journal article" date="2015" name="Antimicrob. Agents Chemother.">
        <title>Complete nucleotide sequence of a conjugative plasmid carrying bla(PER-1).</title>
        <authorList>
            <person name="Li R."/>
            <person name="Wong M.H."/>
            <person name="Zhou Y."/>
            <person name="Chan E.W."/>
            <person name="Chen S."/>
        </authorList>
    </citation>
    <scope>NUCLEOTIDE SEQUENCE</scope>
    <source>
        <strain evidence="2">V36</strain>
        <plasmid evidence="2">pVPH1</plasmid>
    </source>
</reference>
<geneLocation type="plasmid" evidence="4">
    <name>pvpsd2016-2</name>
</geneLocation>
<evidence type="ECO:0000313" key="2">
    <source>
        <dbReference type="EMBL" id="AJP18274.1"/>
    </source>
</evidence>
<dbReference type="AlphaFoldDB" id="A0A0C5H1Z3"/>
<accession>A0A0C5H1Z3</accession>
<keyword evidence="2" id="KW-0614">Plasmid</keyword>
<organism evidence="2">
    <name type="scientific">Vibrio parahaemolyticus</name>
    <dbReference type="NCBI Taxonomy" id="670"/>
    <lineage>
        <taxon>Bacteria</taxon>
        <taxon>Pseudomonadati</taxon>
        <taxon>Pseudomonadota</taxon>
        <taxon>Gammaproteobacteria</taxon>
        <taxon>Vibrionales</taxon>
        <taxon>Vibrionaceae</taxon>
        <taxon>Vibrio</taxon>
    </lineage>
</organism>
<gene>
    <name evidence="3" type="ORF">EHC69_27985</name>
    <name evidence="2" type="ORF">pVPH1_0102</name>
</gene>
<geneLocation type="plasmid" evidence="3">
    <name>pVPSD2016-2</name>
</geneLocation>
<sequence length="164" mass="18905">MIIGYQIEDKHGRNWHDNIDRADNPCTVLSEQSAIKELKILQKTRPERDFRMIAVLEGDIEYPFFEWSLTAANDQYKTLGVSICHIPLDEHEALNELSYAPDCNMIMGRNTGWLIKLYDEPENNLGYNGMGEEFHNILVSAVKAGYRMIEIDADAQVHDQFPIF</sequence>
<proteinExistence type="predicted"/>
<dbReference type="InterPro" id="IPR046025">
    <property type="entry name" value="DUF5983"/>
</dbReference>
<dbReference type="Proteomes" id="UP000464718">
    <property type="component" value="Plasmid pvpsd2016-2"/>
</dbReference>
<dbReference type="Pfam" id="PF19419">
    <property type="entry name" value="DUF5983"/>
    <property type="match status" value="1"/>
</dbReference>